<name>A0A161YER4_9CLOT</name>
<sequence length="1158" mass="127613">MSFFTQRFVKQLYVANKDASDKGVLYFILPENVEPPGNEISLAGALTNSKLAGSFVFVDQESKLDDKTAQGFVDSINNVIARSTARAIAWLKNPLEITPQNVSVMGLNDNGTQVNAGVQIPITSGLNLQVSAGMNLTLDQPQNTLILSGAQIQFSGPSTPKAHVVKQGTLPFSGQSRGCFLFDMCIERQSLNDKLNWGFQFFFPYKSDNQSDNIVWMPFASGIEPISTDMIEFLISIDPNDVFNSLYPDSTFFKFTGKNWDNTSTVLASYYRTVFGEPINLLPNTLGQDDDLQLARLFFSRGVPQATDSSDFHLSPEGDFVLTIKDAEDGKLYDLVCGLSGTEYIGFQPKSTSYAGDRLRFYSRKPAYASNYPFKEVSPIGSPIDLNGRLLDGTYLTSWATVVRAPDATGLIPYIAQPKGASLYGRDELIFKSSSTLFGHKDPSIGLSGNEHPFPLVPYAGMKAGNGITSFSKEQIEDFEHQVIGPTRRQAISDADFKYASSKSVCLKGTIEENSQSYNTATPMGLLATVGSEGRWTKILLAQNCKPTNRQMYLSNPDMELQQAFQTNQLFLVAANSTHLGNLAGDKSVSDPAFYNQMNIEDWCLQADVGKNNKYNDYSNILIIKGRKGVLFDPTSDQSKKDSLVSSPDKWTQRLSFAAPVIEENSIPDPDQLVILSQWLKDFFDEASKQTDSKYFQKFNSIARDPNWTGILILKMNIASLPHDLTGITAGVEALDRFNAHHFGIEISQVQNDPEASDIDLKDSSSMFGLIYYNDPEFKQPESGKQVNPVPPPSGADYNFRLLTLKVLFENTEIRDFESYAQLTLNSLFGMNAVGMGEEGNSYNTIILKGSYQNNNGHPVYSLGSIGDNFFYYNSNVFNKIEITSAQMSMRNVAESQTPVSWFGLSGFLDFKIVKSQYGAFDVLSFGSETDSKQTRRGLSFSNLGLEMLGNDTASQKMTFITDEIRFDIAASTPRAESLFINFAMDIDGLMKGTKDSKPSDAGYLPVITDATLTGVDGSTWYGLKYRLNMGTPGALAGKAGLTSYLLTAWTPESNGEGAYKALVGLQLPGTFGDSKLISIQNVLKLSIGQLRLTFDQSKSSFLLMFTEIALKFLGLLKIPLNGSTLFYLFGNPKSGGKPSGLGWYAMYRKDKAETEKK</sequence>
<dbReference type="AlphaFoldDB" id="A0A161YER4"/>
<reference evidence="1 2" key="1">
    <citation type="submission" date="2016-04" db="EMBL/GenBank/DDBJ databases">
        <title>Genome sequence of Clostridium magnum DSM 2767.</title>
        <authorList>
            <person name="Poehlein A."/>
            <person name="Uhlig R."/>
            <person name="Fischer R."/>
            <person name="Bahl H."/>
            <person name="Daniel R."/>
        </authorList>
    </citation>
    <scope>NUCLEOTIDE SEQUENCE [LARGE SCALE GENOMIC DNA]</scope>
    <source>
        <strain evidence="1 2">DSM 2767</strain>
    </source>
</reference>
<evidence type="ECO:0000313" key="2">
    <source>
        <dbReference type="Proteomes" id="UP000076603"/>
    </source>
</evidence>
<gene>
    <name evidence="1" type="ORF">CLMAG_62540</name>
</gene>
<dbReference type="STRING" id="1121326.CLMAG_62540"/>
<accession>A0A161YER4</accession>
<keyword evidence="2" id="KW-1185">Reference proteome</keyword>
<proteinExistence type="predicted"/>
<dbReference type="EMBL" id="LWAE01000018">
    <property type="protein sequence ID" value="KZL88482.1"/>
    <property type="molecule type" value="Genomic_DNA"/>
</dbReference>
<comment type="caution">
    <text evidence="1">The sequence shown here is derived from an EMBL/GenBank/DDBJ whole genome shotgun (WGS) entry which is preliminary data.</text>
</comment>
<evidence type="ECO:0000313" key="1">
    <source>
        <dbReference type="EMBL" id="KZL88482.1"/>
    </source>
</evidence>
<dbReference type="Proteomes" id="UP000076603">
    <property type="component" value="Unassembled WGS sequence"/>
</dbReference>
<protein>
    <submittedName>
        <fullName evidence="1">Uncharacterized protein</fullName>
    </submittedName>
</protein>
<organism evidence="1 2">
    <name type="scientific">Clostridium magnum DSM 2767</name>
    <dbReference type="NCBI Taxonomy" id="1121326"/>
    <lineage>
        <taxon>Bacteria</taxon>
        <taxon>Bacillati</taxon>
        <taxon>Bacillota</taxon>
        <taxon>Clostridia</taxon>
        <taxon>Eubacteriales</taxon>
        <taxon>Clostridiaceae</taxon>
        <taxon>Clostridium</taxon>
    </lineage>
</organism>
<dbReference type="RefSeq" id="WP_066631110.1">
    <property type="nucleotide sequence ID" value="NZ_FQXL01000039.1"/>
</dbReference>
<dbReference type="PATRIC" id="fig|1121326.3.peg.6329"/>
<dbReference type="OrthoDB" id="580741at2"/>